<organism evidence="1">
    <name type="scientific">marine sediment metagenome</name>
    <dbReference type="NCBI Taxonomy" id="412755"/>
    <lineage>
        <taxon>unclassified sequences</taxon>
        <taxon>metagenomes</taxon>
        <taxon>ecological metagenomes</taxon>
    </lineage>
</organism>
<proteinExistence type="predicted"/>
<name>A0A0F9CH46_9ZZZZ</name>
<gene>
    <name evidence="1" type="ORF">LCGC14_2666980</name>
</gene>
<accession>A0A0F9CH46</accession>
<comment type="caution">
    <text evidence="1">The sequence shown here is derived from an EMBL/GenBank/DDBJ whole genome shotgun (WGS) entry which is preliminary data.</text>
</comment>
<sequence>MIHTVFTENKWDIVAASDTTDWIIYAHDYTFNLKYSYYSQHK</sequence>
<dbReference type="EMBL" id="LAZR01046661">
    <property type="protein sequence ID" value="KKK96016.1"/>
    <property type="molecule type" value="Genomic_DNA"/>
</dbReference>
<reference evidence="1" key="1">
    <citation type="journal article" date="2015" name="Nature">
        <title>Complex archaea that bridge the gap between prokaryotes and eukaryotes.</title>
        <authorList>
            <person name="Spang A."/>
            <person name="Saw J.H."/>
            <person name="Jorgensen S.L."/>
            <person name="Zaremba-Niedzwiedzka K."/>
            <person name="Martijn J."/>
            <person name="Lind A.E."/>
            <person name="van Eijk R."/>
            <person name="Schleper C."/>
            <person name="Guy L."/>
            <person name="Ettema T.J."/>
        </authorList>
    </citation>
    <scope>NUCLEOTIDE SEQUENCE</scope>
</reference>
<evidence type="ECO:0000313" key="1">
    <source>
        <dbReference type="EMBL" id="KKK96016.1"/>
    </source>
</evidence>
<feature type="non-terminal residue" evidence="1">
    <location>
        <position position="42"/>
    </location>
</feature>
<protein>
    <submittedName>
        <fullName evidence="1">Uncharacterized protein</fullName>
    </submittedName>
</protein>
<dbReference type="AlphaFoldDB" id="A0A0F9CH46"/>